<dbReference type="EMBL" id="VDCV01000002">
    <property type="protein sequence ID" value="KAB5569238.1"/>
    <property type="molecule type" value="Genomic_DNA"/>
</dbReference>
<sequence length="374" mass="42173">MNMAFATSLYPATGKRPIFKIIKPFTRNAATRRNFTVRRNFSCSATVVTDITARVSEFDIENQKNDLLRLVQDTQRGLVTTPDQRSCIEEALVCLFRFFFSFFLWDNFCLPSPCLHCKEKVSLEGYTRGESVDLVPLDGTWRLQYTSASDVLVLFESAARFPFFQVVGQIFQKFECRDQSDGGVIRNVVKWSIPTLLEVNCISFVHCIPSLCFNSGSETAIPTNIIFVNRFLDLLSSTQISESIDSLLFLASFDENPLEQEGATLLVSAKFNVVSARNIYLQFEEISIQNIRISKELQALVAPALLPRSFLSLQILQFIRTFKAQIPVRNPGDPGRRSVGGLYYLSYLDHNMLLGRAVGGGGVFVFTRAQPFDL</sequence>
<accession>A0A5N5NQK3</accession>
<dbReference type="InterPro" id="IPR039633">
    <property type="entry name" value="PAP"/>
</dbReference>
<evidence type="ECO:0000313" key="2">
    <source>
        <dbReference type="Proteomes" id="UP000326939"/>
    </source>
</evidence>
<evidence type="ECO:0008006" key="3">
    <source>
        <dbReference type="Google" id="ProtNLM"/>
    </source>
</evidence>
<protein>
    <recommendedName>
        <fullName evidence="3">Plastid lipid-associated protein/fibrillin conserved domain-containing protein</fullName>
    </recommendedName>
</protein>
<reference evidence="2" key="1">
    <citation type="journal article" date="2019" name="Gigascience">
        <title>De novo genome assembly of the endangered Acer yangbiense, a plant species with extremely small populations endemic to Yunnan Province, China.</title>
        <authorList>
            <person name="Yang J."/>
            <person name="Wariss H.M."/>
            <person name="Tao L."/>
            <person name="Zhang R."/>
            <person name="Yun Q."/>
            <person name="Hollingsworth P."/>
            <person name="Dao Z."/>
            <person name="Luo G."/>
            <person name="Guo H."/>
            <person name="Ma Y."/>
            <person name="Sun W."/>
        </authorList>
    </citation>
    <scope>NUCLEOTIDE SEQUENCE [LARGE SCALE GENOMIC DNA]</scope>
    <source>
        <strain evidence="2">cv. br00</strain>
    </source>
</reference>
<dbReference type="PANTHER" id="PTHR31906">
    <property type="entry name" value="PLASTID-LIPID-ASSOCIATED PROTEIN 4, CHLOROPLASTIC-RELATED"/>
    <property type="match status" value="1"/>
</dbReference>
<proteinExistence type="predicted"/>
<gene>
    <name evidence="1" type="ORF">DKX38_003031</name>
</gene>
<dbReference type="Proteomes" id="UP000326939">
    <property type="component" value="Chromosome 2"/>
</dbReference>
<name>A0A5N5NQK3_9ROSI</name>
<keyword evidence="2" id="KW-1185">Reference proteome</keyword>
<comment type="caution">
    <text evidence="1">The sequence shown here is derived from an EMBL/GenBank/DDBJ whole genome shotgun (WGS) entry which is preliminary data.</text>
</comment>
<dbReference type="AlphaFoldDB" id="A0A5N5NQK3"/>
<evidence type="ECO:0000313" key="1">
    <source>
        <dbReference type="EMBL" id="KAB5569238.1"/>
    </source>
</evidence>
<organism evidence="1 2">
    <name type="scientific">Salix brachista</name>
    <dbReference type="NCBI Taxonomy" id="2182728"/>
    <lineage>
        <taxon>Eukaryota</taxon>
        <taxon>Viridiplantae</taxon>
        <taxon>Streptophyta</taxon>
        <taxon>Embryophyta</taxon>
        <taxon>Tracheophyta</taxon>
        <taxon>Spermatophyta</taxon>
        <taxon>Magnoliopsida</taxon>
        <taxon>eudicotyledons</taxon>
        <taxon>Gunneridae</taxon>
        <taxon>Pentapetalae</taxon>
        <taxon>rosids</taxon>
        <taxon>fabids</taxon>
        <taxon>Malpighiales</taxon>
        <taxon>Salicaceae</taxon>
        <taxon>Saliceae</taxon>
        <taxon>Salix</taxon>
    </lineage>
</organism>